<evidence type="ECO:0000313" key="2">
    <source>
        <dbReference type="EMBL" id="SCZ78760.1"/>
    </source>
</evidence>
<dbReference type="AlphaFoldDB" id="A0A1G5RYD2"/>
<gene>
    <name evidence="2" type="ORF">SAMN03080599_01421</name>
</gene>
<dbReference type="EMBL" id="FMWL01000005">
    <property type="protein sequence ID" value="SCZ78760.1"/>
    <property type="molecule type" value="Genomic_DNA"/>
</dbReference>
<feature type="transmembrane region" description="Helical" evidence="1">
    <location>
        <begin position="55"/>
        <end position="83"/>
    </location>
</feature>
<keyword evidence="1" id="KW-0472">Membrane</keyword>
<feature type="transmembrane region" description="Helical" evidence="1">
    <location>
        <begin position="115"/>
        <end position="138"/>
    </location>
</feature>
<dbReference type="STRING" id="1120920.SAMN03080599_01421"/>
<name>A0A1G5RYD2_9FIRM</name>
<reference evidence="2 3" key="1">
    <citation type="submission" date="2016-10" db="EMBL/GenBank/DDBJ databases">
        <authorList>
            <person name="de Groot N.N."/>
        </authorList>
    </citation>
    <scope>NUCLEOTIDE SEQUENCE [LARGE SCALE GENOMIC DNA]</scope>
    <source>
        <strain evidence="2 3">DSM 2784</strain>
    </source>
</reference>
<proteinExistence type="predicted"/>
<organism evidence="2 3">
    <name type="scientific">Acidaminobacter hydrogenoformans DSM 2784</name>
    <dbReference type="NCBI Taxonomy" id="1120920"/>
    <lineage>
        <taxon>Bacteria</taxon>
        <taxon>Bacillati</taxon>
        <taxon>Bacillota</taxon>
        <taxon>Clostridia</taxon>
        <taxon>Peptostreptococcales</taxon>
        <taxon>Acidaminobacteraceae</taxon>
        <taxon>Acidaminobacter</taxon>
    </lineage>
</organism>
<dbReference type="Pfam" id="PF16316">
    <property type="entry name" value="DUF4956"/>
    <property type="match status" value="1"/>
</dbReference>
<evidence type="ECO:0008006" key="4">
    <source>
        <dbReference type="Google" id="ProtNLM"/>
    </source>
</evidence>
<evidence type="ECO:0000256" key="1">
    <source>
        <dbReference type="SAM" id="Phobius"/>
    </source>
</evidence>
<protein>
    <recommendedName>
        <fullName evidence="4">DUF4956 domain-containing protein</fullName>
    </recommendedName>
</protein>
<sequence length="231" mass="24948">MLNSLFASASTAAGASGLTMGSLVLATLASLLLGFGVAGVYMFRNTYSKSFAVSLVLLPAMIQIVIMMVNGNVGAGVAVMGAFSLVRFRSVPGSAREISNIFLAMAIGLTTGMGYVWVALVFLVIIGSASVLLTVFGFGEQPLEQREKELKITIPENLDYTGVFDDLFEKYTKKAVLIQVKTTNMGSLYELKYHIYMREAGAEKAFMDELRCRNGNLSISYGRVSSQNTEL</sequence>
<keyword evidence="3" id="KW-1185">Reference proteome</keyword>
<dbReference type="InterPro" id="IPR032531">
    <property type="entry name" value="DUF4956"/>
</dbReference>
<keyword evidence="1" id="KW-1133">Transmembrane helix</keyword>
<keyword evidence="1" id="KW-0812">Transmembrane</keyword>
<accession>A0A1G5RYD2</accession>
<dbReference type="Proteomes" id="UP000199208">
    <property type="component" value="Unassembled WGS sequence"/>
</dbReference>
<feature type="transmembrane region" description="Helical" evidence="1">
    <location>
        <begin position="20"/>
        <end position="43"/>
    </location>
</feature>
<dbReference type="RefSeq" id="WP_330387110.1">
    <property type="nucleotide sequence ID" value="NZ_FMWL01000005.1"/>
</dbReference>
<evidence type="ECO:0000313" key="3">
    <source>
        <dbReference type="Proteomes" id="UP000199208"/>
    </source>
</evidence>